<feature type="region of interest" description="Disordered" evidence="1">
    <location>
        <begin position="196"/>
        <end position="311"/>
    </location>
</feature>
<sequence>MAAPGIRRPPHALLAFQLLRDPASPYDCARATLTDPDYQIDSIRLVPTSMSSTTHTVLPASSFYPAILSSPPSHSPSLAVLCSSLPLTDSSRSLLLSRSKGAHQSRCSYVGIARPASADLLTTSFGVQTRRTRMMLRRGGRRCALPAHRSGAHGRFLYYYFILHLPSLPSPLLFPTSRFALLIYLYLSIPARPPSSGPFHSSSQQLAGNPPRKPQIRSINSGGRLSALARAQPCSASPPLRARCTHSAGNTRAPSLPYTPVALPRPRPSSLAPSAHTPLSRPLSLPASCPLLSPTRPHTPHPTRRHALDPSLLSPRFLSTLQYFTGQ</sequence>
<keyword evidence="3" id="KW-1185">Reference proteome</keyword>
<protein>
    <submittedName>
        <fullName evidence="2">Uncharacterized protein</fullName>
    </submittedName>
</protein>
<feature type="compositionally biased region" description="Low complexity" evidence="1">
    <location>
        <begin position="262"/>
        <end position="296"/>
    </location>
</feature>
<dbReference type="EMBL" id="JARIHO010000060">
    <property type="protein sequence ID" value="KAJ7315689.1"/>
    <property type="molecule type" value="Genomic_DNA"/>
</dbReference>
<dbReference type="AlphaFoldDB" id="A0AAD6ZC87"/>
<name>A0AAD6ZC87_9AGAR</name>
<dbReference type="Proteomes" id="UP001218218">
    <property type="component" value="Unassembled WGS sequence"/>
</dbReference>
<accession>A0AAD6ZC87</accession>
<evidence type="ECO:0000256" key="1">
    <source>
        <dbReference type="SAM" id="MobiDB-lite"/>
    </source>
</evidence>
<evidence type="ECO:0000313" key="2">
    <source>
        <dbReference type="EMBL" id="KAJ7315689.1"/>
    </source>
</evidence>
<evidence type="ECO:0000313" key="3">
    <source>
        <dbReference type="Proteomes" id="UP001218218"/>
    </source>
</evidence>
<organism evidence="2 3">
    <name type="scientific">Mycena albidolilacea</name>
    <dbReference type="NCBI Taxonomy" id="1033008"/>
    <lineage>
        <taxon>Eukaryota</taxon>
        <taxon>Fungi</taxon>
        <taxon>Dikarya</taxon>
        <taxon>Basidiomycota</taxon>
        <taxon>Agaricomycotina</taxon>
        <taxon>Agaricomycetes</taxon>
        <taxon>Agaricomycetidae</taxon>
        <taxon>Agaricales</taxon>
        <taxon>Marasmiineae</taxon>
        <taxon>Mycenaceae</taxon>
        <taxon>Mycena</taxon>
    </lineage>
</organism>
<feature type="compositionally biased region" description="Polar residues" evidence="1">
    <location>
        <begin position="198"/>
        <end position="207"/>
    </location>
</feature>
<comment type="caution">
    <text evidence="2">The sequence shown here is derived from an EMBL/GenBank/DDBJ whole genome shotgun (WGS) entry which is preliminary data.</text>
</comment>
<gene>
    <name evidence="2" type="ORF">DFH08DRAFT_971716</name>
</gene>
<reference evidence="2" key="1">
    <citation type="submission" date="2023-03" db="EMBL/GenBank/DDBJ databases">
        <title>Massive genome expansion in bonnet fungi (Mycena s.s.) driven by repeated elements and novel gene families across ecological guilds.</title>
        <authorList>
            <consortium name="Lawrence Berkeley National Laboratory"/>
            <person name="Harder C.B."/>
            <person name="Miyauchi S."/>
            <person name="Viragh M."/>
            <person name="Kuo A."/>
            <person name="Thoen E."/>
            <person name="Andreopoulos B."/>
            <person name="Lu D."/>
            <person name="Skrede I."/>
            <person name="Drula E."/>
            <person name="Henrissat B."/>
            <person name="Morin E."/>
            <person name="Kohler A."/>
            <person name="Barry K."/>
            <person name="LaButti K."/>
            <person name="Morin E."/>
            <person name="Salamov A."/>
            <person name="Lipzen A."/>
            <person name="Mereny Z."/>
            <person name="Hegedus B."/>
            <person name="Baldrian P."/>
            <person name="Stursova M."/>
            <person name="Weitz H."/>
            <person name="Taylor A."/>
            <person name="Grigoriev I.V."/>
            <person name="Nagy L.G."/>
            <person name="Martin F."/>
            <person name="Kauserud H."/>
        </authorList>
    </citation>
    <scope>NUCLEOTIDE SEQUENCE</scope>
    <source>
        <strain evidence="2">CBHHK002</strain>
    </source>
</reference>
<proteinExistence type="predicted"/>